<dbReference type="GO" id="GO:0055085">
    <property type="term" value="P:transmembrane transport"/>
    <property type="evidence" value="ECO:0007669"/>
    <property type="project" value="InterPro"/>
</dbReference>
<dbReference type="Pfam" id="PF00528">
    <property type="entry name" value="BPD_transp_1"/>
    <property type="match status" value="1"/>
</dbReference>
<evidence type="ECO:0000313" key="9">
    <source>
        <dbReference type="EMBL" id="OQA54633.1"/>
    </source>
</evidence>
<gene>
    <name evidence="9" type="primary">ycjO_10</name>
    <name evidence="9" type="ORF">BWY41_01968</name>
</gene>
<organism evidence="9">
    <name type="scientific">Candidatus Atribacter allofermentans</name>
    <dbReference type="NCBI Taxonomy" id="1852833"/>
    <lineage>
        <taxon>Bacteria</taxon>
        <taxon>Pseudomonadati</taxon>
        <taxon>Atribacterota</taxon>
        <taxon>Atribacteria</taxon>
        <taxon>Atribacterales</taxon>
        <taxon>Atribacteraceae</taxon>
        <taxon>Atribacter</taxon>
    </lineage>
</organism>
<evidence type="ECO:0000259" key="8">
    <source>
        <dbReference type="PROSITE" id="PS50928"/>
    </source>
</evidence>
<dbReference type="PANTHER" id="PTHR43005">
    <property type="entry name" value="BLR7065 PROTEIN"/>
    <property type="match status" value="1"/>
</dbReference>
<dbReference type="AlphaFoldDB" id="A0A1V5SK80"/>
<dbReference type="CDD" id="cd06261">
    <property type="entry name" value="TM_PBP2"/>
    <property type="match status" value="1"/>
</dbReference>
<keyword evidence="4 7" id="KW-0812">Transmembrane</keyword>
<accession>A0A1V5SK80</accession>
<feature type="transmembrane region" description="Helical" evidence="7">
    <location>
        <begin position="152"/>
        <end position="177"/>
    </location>
</feature>
<comment type="caution">
    <text evidence="9">The sequence shown here is derived from an EMBL/GenBank/DDBJ whole genome shotgun (WGS) entry which is preliminary data.</text>
</comment>
<feature type="transmembrane region" description="Helical" evidence="7">
    <location>
        <begin position="12"/>
        <end position="38"/>
    </location>
</feature>
<keyword evidence="3" id="KW-1003">Cell membrane</keyword>
<sequence>MAALRSKRIKYFFILPSIIWVFAFTLFPLIYSLTLSFFKVRLGKPLTFVGLFNFGRILQDYKLAHSLKVTLAYVAITVAIQVVLGLLLALLFHQEIKGKTIWRALLILPIFCTPVAVGYLGLTVFYEEGGPVNSILMSLFNLKIPWLSHPTWAWVSVLLLDIWQWTPFCFLVILAGLQSLSEEVYDAAYIDSSSEWQIFRKITFPLIQPVVIIVLLLRLIESFKIFDIIFSLTGGGPGTATEVYSLYTYRTGLRFFDFGYASALSYLLLAIVMVVVNLFFRRIRQVYE</sequence>
<dbReference type="PROSITE" id="PS50928">
    <property type="entry name" value="ABC_TM1"/>
    <property type="match status" value="1"/>
</dbReference>
<evidence type="ECO:0000256" key="7">
    <source>
        <dbReference type="RuleBase" id="RU363032"/>
    </source>
</evidence>
<proteinExistence type="inferred from homology"/>
<evidence type="ECO:0000256" key="4">
    <source>
        <dbReference type="ARBA" id="ARBA00022692"/>
    </source>
</evidence>
<dbReference type="GO" id="GO:0005886">
    <property type="term" value="C:plasma membrane"/>
    <property type="evidence" value="ECO:0007669"/>
    <property type="project" value="UniProtKB-SubCell"/>
</dbReference>
<evidence type="ECO:0000256" key="2">
    <source>
        <dbReference type="ARBA" id="ARBA00022448"/>
    </source>
</evidence>
<dbReference type="InterPro" id="IPR000515">
    <property type="entry name" value="MetI-like"/>
</dbReference>
<keyword evidence="6 7" id="KW-0472">Membrane</keyword>
<feature type="transmembrane region" description="Helical" evidence="7">
    <location>
        <begin position="71"/>
        <end position="92"/>
    </location>
</feature>
<dbReference type="EMBL" id="MWBQ01000203">
    <property type="protein sequence ID" value="OQA54633.1"/>
    <property type="molecule type" value="Genomic_DNA"/>
</dbReference>
<keyword evidence="2 7" id="KW-0813">Transport</keyword>
<evidence type="ECO:0000256" key="5">
    <source>
        <dbReference type="ARBA" id="ARBA00022989"/>
    </source>
</evidence>
<feature type="transmembrane region" description="Helical" evidence="7">
    <location>
        <begin position="104"/>
        <end position="126"/>
    </location>
</feature>
<evidence type="ECO:0000256" key="6">
    <source>
        <dbReference type="ARBA" id="ARBA00023136"/>
    </source>
</evidence>
<dbReference type="SUPFAM" id="SSF161098">
    <property type="entry name" value="MetI-like"/>
    <property type="match status" value="1"/>
</dbReference>
<name>A0A1V5SK80_9BACT</name>
<dbReference type="Proteomes" id="UP000485569">
    <property type="component" value="Unassembled WGS sequence"/>
</dbReference>
<evidence type="ECO:0000256" key="1">
    <source>
        <dbReference type="ARBA" id="ARBA00004651"/>
    </source>
</evidence>
<dbReference type="InterPro" id="IPR035906">
    <property type="entry name" value="MetI-like_sf"/>
</dbReference>
<protein>
    <submittedName>
        <fullName evidence="9">Inner membrane ABC transporter permease protein YcjO</fullName>
    </submittedName>
</protein>
<feature type="domain" description="ABC transmembrane type-1" evidence="8">
    <location>
        <begin position="67"/>
        <end position="279"/>
    </location>
</feature>
<comment type="similarity">
    <text evidence="7">Belongs to the binding-protein-dependent transport system permease family.</text>
</comment>
<feature type="transmembrane region" description="Helical" evidence="7">
    <location>
        <begin position="258"/>
        <end position="280"/>
    </location>
</feature>
<dbReference type="Gene3D" id="1.10.3720.10">
    <property type="entry name" value="MetI-like"/>
    <property type="match status" value="1"/>
</dbReference>
<feature type="transmembrane region" description="Helical" evidence="7">
    <location>
        <begin position="198"/>
        <end position="220"/>
    </location>
</feature>
<dbReference type="PANTHER" id="PTHR43005:SF1">
    <property type="entry name" value="SPERMIDINE_PUTRESCINE TRANSPORT SYSTEM PERMEASE PROTEIN"/>
    <property type="match status" value="1"/>
</dbReference>
<reference evidence="9" key="1">
    <citation type="submission" date="2017-02" db="EMBL/GenBank/DDBJ databases">
        <title>Delving into the versatile metabolic prowess of the omnipresent phylum Bacteroidetes.</title>
        <authorList>
            <person name="Nobu M.K."/>
            <person name="Mei R."/>
            <person name="Narihiro T."/>
            <person name="Kuroda K."/>
            <person name="Liu W.-T."/>
        </authorList>
    </citation>
    <scope>NUCLEOTIDE SEQUENCE</scope>
    <source>
        <strain evidence="9">ADurb.Bin276</strain>
    </source>
</reference>
<comment type="subcellular location">
    <subcellularLocation>
        <location evidence="1 7">Cell membrane</location>
        <topology evidence="1 7">Multi-pass membrane protein</topology>
    </subcellularLocation>
</comment>
<keyword evidence="5 7" id="KW-1133">Transmembrane helix</keyword>
<evidence type="ECO:0000256" key="3">
    <source>
        <dbReference type="ARBA" id="ARBA00022475"/>
    </source>
</evidence>